<evidence type="ECO:0000313" key="1">
    <source>
        <dbReference type="EMBL" id="AEJ42069.1"/>
    </source>
</evidence>
<dbReference type="Gene3D" id="3.40.50.450">
    <property type="match status" value="1"/>
</dbReference>
<dbReference type="AlphaFoldDB" id="F8IIB0"/>
<gene>
    <name evidence="1" type="ordered locus">TC41_0090</name>
</gene>
<dbReference type="EMBL" id="CP002902">
    <property type="protein sequence ID" value="AEJ42069.1"/>
    <property type="molecule type" value="Genomic_DNA"/>
</dbReference>
<reference evidence="2" key="2">
    <citation type="submission" date="2011-06" db="EMBL/GenBank/DDBJ databases">
        <title>The complete genome sequence of Alicyclobacillus acidocaldarius sp. Tc-4-1.</title>
        <authorList>
            <person name="Chen Y."/>
            <person name="He Y."/>
            <person name="Dong Z."/>
            <person name="Hu S."/>
        </authorList>
    </citation>
    <scope>NUCLEOTIDE SEQUENCE [LARGE SCALE GENOMIC DNA]</scope>
    <source>
        <strain evidence="2">Tc-4-1</strain>
    </source>
</reference>
<organism evidence="1 2">
    <name type="scientific">Alicyclobacillus acidocaldarius (strain Tc-4-1)</name>
    <name type="common">Bacillus acidocaldarius</name>
    <dbReference type="NCBI Taxonomy" id="1048834"/>
    <lineage>
        <taxon>Bacteria</taxon>
        <taxon>Bacillati</taxon>
        <taxon>Bacillota</taxon>
        <taxon>Bacilli</taxon>
        <taxon>Bacillales</taxon>
        <taxon>Alicyclobacillaceae</taxon>
        <taxon>Alicyclobacillus</taxon>
    </lineage>
</organism>
<dbReference type="SUPFAM" id="SSF52309">
    <property type="entry name" value="N-(deoxy)ribosyltransferase-like"/>
    <property type="match status" value="1"/>
</dbReference>
<evidence type="ECO:0000313" key="2">
    <source>
        <dbReference type="Proteomes" id="UP000000292"/>
    </source>
</evidence>
<name>F8IIB0_ALIAT</name>
<dbReference type="Pfam" id="PF14359">
    <property type="entry name" value="DUF4406"/>
    <property type="match status" value="1"/>
</dbReference>
<dbReference type="HOGENOM" id="CLU_154463_2_0_9"/>
<dbReference type="KEGG" id="aad:TC41_0090"/>
<dbReference type="eggNOG" id="ENOG50330UW">
    <property type="taxonomic scope" value="Bacteria"/>
</dbReference>
<reference evidence="1 2" key="1">
    <citation type="journal article" date="2011" name="J. Bacteriol.">
        <title>Complete Genome Sequence of Alicyclobacillus acidocaldarius Strain Tc-4-1.</title>
        <authorList>
            <person name="Chen Y."/>
            <person name="He Y."/>
            <person name="Zhang B."/>
            <person name="Yang J."/>
            <person name="Li W."/>
            <person name="Dong Z."/>
            <person name="Hu S."/>
        </authorList>
    </citation>
    <scope>NUCLEOTIDE SEQUENCE [LARGE SCALE GENOMIC DNA]</scope>
    <source>
        <strain evidence="1 2">Tc-4-1</strain>
    </source>
</reference>
<accession>F8IIB0</accession>
<dbReference type="InterPro" id="IPR025518">
    <property type="entry name" value="DUF4406"/>
</dbReference>
<dbReference type="PATRIC" id="fig|1048834.4.peg.82"/>
<dbReference type="Proteomes" id="UP000000292">
    <property type="component" value="Chromosome"/>
</dbReference>
<evidence type="ECO:0008006" key="3">
    <source>
        <dbReference type="Google" id="ProtNLM"/>
    </source>
</evidence>
<protein>
    <recommendedName>
        <fullName evidence="3">DUF4406 domain-containing protein</fullName>
    </recommendedName>
</protein>
<proteinExistence type="predicted"/>
<sequence>MFAYSGLKMLGRRDHVKRVYLSGPMTGLPHGNRPAFLEAAKALRARGLEVINPAEYGSPEDDWYAAMRRDIRMLMDADAVVTLPGWERSRGARLEVYVACQLNMPVYTLTACLRAAEEDLAKAPAIQLSLEL</sequence>